<proteinExistence type="predicted"/>
<keyword evidence="3" id="KW-0413">Isomerase</keyword>
<dbReference type="PANTHER" id="PTHR41252:SF1">
    <property type="entry name" value="BLR2505 PROTEIN"/>
    <property type="match status" value="1"/>
</dbReference>
<evidence type="ECO:0000313" key="5">
    <source>
        <dbReference type="Proteomes" id="UP000325785"/>
    </source>
</evidence>
<dbReference type="EMBL" id="CP031598">
    <property type="protein sequence ID" value="QEW24302.1"/>
    <property type="molecule type" value="Genomic_DNA"/>
</dbReference>
<dbReference type="KEGG" id="rid:RIdsm_00079"/>
<dbReference type="InterPro" id="IPR032710">
    <property type="entry name" value="NTF2-like_dom_sf"/>
</dbReference>
<dbReference type="RefSeq" id="WP_057817439.1">
    <property type="nucleotide sequence ID" value="NZ_CP031598.1"/>
</dbReference>
<dbReference type="GO" id="GO:0016853">
    <property type="term" value="F:isomerase activity"/>
    <property type="evidence" value="ECO:0007669"/>
    <property type="project" value="UniProtKB-KW"/>
</dbReference>
<dbReference type="PANTHER" id="PTHR41252">
    <property type="entry name" value="BLR2505 PROTEIN"/>
    <property type="match status" value="1"/>
</dbReference>
<evidence type="ECO:0000313" key="2">
    <source>
        <dbReference type="EMBL" id="KRS16800.1"/>
    </source>
</evidence>
<gene>
    <name evidence="3" type="ORF">RIdsm_00079</name>
    <name evidence="2" type="ORF">XM52_16350</name>
</gene>
<dbReference type="OrthoDB" id="8076455at2"/>
<dbReference type="PATRIC" id="fig|540747.5.peg.993"/>
<accession>A0A0T5P6J6</accession>
<dbReference type="Proteomes" id="UP000325785">
    <property type="component" value="Chromosome"/>
</dbReference>
<dbReference type="AlphaFoldDB" id="A0A0T5P6J6"/>
<dbReference type="InterPro" id="IPR037401">
    <property type="entry name" value="SnoaL-like"/>
</dbReference>
<keyword evidence="4" id="KW-1185">Reference proteome</keyword>
<organism evidence="2 4">
    <name type="scientific">Roseovarius indicus</name>
    <dbReference type="NCBI Taxonomy" id="540747"/>
    <lineage>
        <taxon>Bacteria</taxon>
        <taxon>Pseudomonadati</taxon>
        <taxon>Pseudomonadota</taxon>
        <taxon>Alphaproteobacteria</taxon>
        <taxon>Rhodobacterales</taxon>
        <taxon>Roseobacteraceae</taxon>
        <taxon>Roseovarius</taxon>
    </lineage>
</organism>
<reference evidence="3 5" key="2">
    <citation type="submission" date="2018-08" db="EMBL/GenBank/DDBJ databases">
        <title>Genetic Globetrotter - A new plasmid hitch-hiking vast phylogenetic and geographic distances.</title>
        <authorList>
            <person name="Vollmers J."/>
            <person name="Petersen J."/>
        </authorList>
    </citation>
    <scope>NUCLEOTIDE SEQUENCE [LARGE SCALE GENOMIC DNA]</scope>
    <source>
        <strain evidence="3 5">DSM 26383</strain>
    </source>
</reference>
<dbReference type="Proteomes" id="UP000051401">
    <property type="component" value="Unassembled WGS sequence"/>
</dbReference>
<dbReference type="EMBL" id="LAXI01000011">
    <property type="protein sequence ID" value="KRS16800.1"/>
    <property type="molecule type" value="Genomic_DNA"/>
</dbReference>
<sequence length="133" mass="14424">MDTEGTIRAAVAAFSEGDDAEFDALLSDDLHYSINAQPEVGPFCAEVDCKPAFYEAMGRILAEWEIRDYRIIDLIVSGNRGAAQIAYTALRHSGEAQFEARLALFLTVEDGKLTEIHEYHDTAALGSGPTAVG</sequence>
<reference evidence="2 4" key="1">
    <citation type="submission" date="2015-04" db="EMBL/GenBank/DDBJ databases">
        <title>The draft genome sequence of Roseovarius indicus B108T.</title>
        <authorList>
            <person name="Li G."/>
            <person name="Lai Q."/>
            <person name="Shao Z."/>
            <person name="Yan P."/>
        </authorList>
    </citation>
    <scope>NUCLEOTIDE SEQUENCE [LARGE SCALE GENOMIC DNA]</scope>
    <source>
        <strain evidence="2 4">B108</strain>
    </source>
</reference>
<feature type="domain" description="SnoaL-like" evidence="1">
    <location>
        <begin position="7"/>
        <end position="116"/>
    </location>
</feature>
<name>A0A0T5P6J6_9RHOB</name>
<evidence type="ECO:0000313" key="3">
    <source>
        <dbReference type="EMBL" id="QEW24302.1"/>
    </source>
</evidence>
<dbReference type="STRING" id="540747.SAMN04488031_102123"/>
<dbReference type="Pfam" id="PF12680">
    <property type="entry name" value="SnoaL_2"/>
    <property type="match status" value="1"/>
</dbReference>
<dbReference type="Gene3D" id="3.10.450.50">
    <property type="match status" value="1"/>
</dbReference>
<protein>
    <submittedName>
        <fullName evidence="3">Ketosteroid isomerase-related protein</fullName>
    </submittedName>
</protein>
<dbReference type="SUPFAM" id="SSF54427">
    <property type="entry name" value="NTF2-like"/>
    <property type="match status" value="1"/>
</dbReference>
<evidence type="ECO:0000313" key="4">
    <source>
        <dbReference type="Proteomes" id="UP000051401"/>
    </source>
</evidence>
<evidence type="ECO:0000259" key="1">
    <source>
        <dbReference type="Pfam" id="PF12680"/>
    </source>
</evidence>